<name>J9GQI9_9ZZZZ</name>
<sequence length="414" mass="46241">MKKYWLMFLCLTAASGTFAQKKDIKFKFYGQIRTDLYYNSRANEETVDGLFYMYPKDKVRDADGNDLNGSPSSNFYTLYSRLGVDVTGPNLGKARTSAKIEADFRGTGSSFSVVRLRQAYLNLDWGKSALLLGQTWHPLYGNVAPQILNLSMGAPFQPFSRAPQIRYRYAGKHFQLTGAALWQSQYTSQGIDPSNENKSKKSHQYLKEGCIPELYLGADYKNNGFLLGAGIELLSIKPRTQARGADDQIFKVNERLTTLSYEAHMKYSGNKWYVAAKSVLGSNLTQASGLGGFGIKAVDERTGEQKYTPIRFSSSWLNVVYGQKWKPGIFVGYSKNLGTPDALISKQLYGTGTNLSQLMTAGAELTYNLPHWKFGVEYTLSSAWYGSLNQENGKIIDSHAVCNNRIVAVAMFMF</sequence>
<evidence type="ECO:0000313" key="1">
    <source>
        <dbReference type="EMBL" id="EJX10587.1"/>
    </source>
</evidence>
<dbReference type="Pfam" id="PF19577">
    <property type="entry name" value="DcaP"/>
    <property type="match status" value="1"/>
</dbReference>
<evidence type="ECO:0008006" key="2">
    <source>
        <dbReference type="Google" id="ProtNLM"/>
    </source>
</evidence>
<organism evidence="1">
    <name type="scientific">gut metagenome</name>
    <dbReference type="NCBI Taxonomy" id="749906"/>
    <lineage>
        <taxon>unclassified sequences</taxon>
        <taxon>metagenomes</taxon>
        <taxon>organismal metagenomes</taxon>
    </lineage>
</organism>
<gene>
    <name evidence="1" type="ORF">EVA_00915</name>
</gene>
<dbReference type="AlphaFoldDB" id="J9GQI9"/>
<comment type="caution">
    <text evidence="1">The sequence shown here is derived from an EMBL/GenBank/DDBJ whole genome shotgun (WGS) entry which is preliminary data.</text>
</comment>
<reference evidence="1" key="1">
    <citation type="journal article" date="2012" name="PLoS ONE">
        <title>Gene sets for utilization of primary and secondary nutrition supplies in the distal gut of endangered iberian lynx.</title>
        <authorList>
            <person name="Alcaide M."/>
            <person name="Messina E."/>
            <person name="Richter M."/>
            <person name="Bargiela R."/>
            <person name="Peplies J."/>
            <person name="Huws S.A."/>
            <person name="Newbold C.J."/>
            <person name="Golyshin P.N."/>
            <person name="Simon M.A."/>
            <person name="Lopez G."/>
            <person name="Yakimov M.M."/>
            <person name="Ferrer M."/>
        </authorList>
    </citation>
    <scope>NUCLEOTIDE SEQUENCE</scope>
</reference>
<accession>J9GQI9</accession>
<dbReference type="EMBL" id="AMCI01000152">
    <property type="protein sequence ID" value="EJX10587.1"/>
    <property type="molecule type" value="Genomic_DNA"/>
</dbReference>
<proteinExistence type="predicted"/>
<dbReference type="Gene3D" id="2.40.160.10">
    <property type="entry name" value="Porin"/>
    <property type="match status" value="1"/>
</dbReference>
<dbReference type="SUPFAM" id="SSF56935">
    <property type="entry name" value="Porins"/>
    <property type="match status" value="1"/>
</dbReference>
<dbReference type="InterPro" id="IPR023614">
    <property type="entry name" value="Porin_dom_sf"/>
</dbReference>
<dbReference type="InterPro" id="IPR045748">
    <property type="entry name" value="DcaP"/>
</dbReference>
<protein>
    <recommendedName>
        <fullName evidence="2">Outer membrane protein</fullName>
    </recommendedName>
</protein>